<dbReference type="AlphaFoldDB" id="A0A4S8JE98"/>
<organism evidence="2 3">
    <name type="scientific">Musa balbisiana</name>
    <name type="common">Banana</name>
    <dbReference type="NCBI Taxonomy" id="52838"/>
    <lineage>
        <taxon>Eukaryota</taxon>
        <taxon>Viridiplantae</taxon>
        <taxon>Streptophyta</taxon>
        <taxon>Embryophyta</taxon>
        <taxon>Tracheophyta</taxon>
        <taxon>Spermatophyta</taxon>
        <taxon>Magnoliopsida</taxon>
        <taxon>Liliopsida</taxon>
        <taxon>Zingiberales</taxon>
        <taxon>Musaceae</taxon>
        <taxon>Musa</taxon>
    </lineage>
</organism>
<evidence type="ECO:0000313" key="3">
    <source>
        <dbReference type="Proteomes" id="UP000317650"/>
    </source>
</evidence>
<name>A0A4S8JE98_MUSBA</name>
<gene>
    <name evidence="2" type="ORF">C4D60_Mb07t10270</name>
</gene>
<evidence type="ECO:0000313" key="2">
    <source>
        <dbReference type="EMBL" id="THU60213.1"/>
    </source>
</evidence>
<feature type="region of interest" description="Disordered" evidence="1">
    <location>
        <begin position="1"/>
        <end position="27"/>
    </location>
</feature>
<reference evidence="2 3" key="1">
    <citation type="journal article" date="2019" name="Nat. Plants">
        <title>Genome sequencing of Musa balbisiana reveals subgenome evolution and function divergence in polyploid bananas.</title>
        <authorList>
            <person name="Yao X."/>
        </authorList>
    </citation>
    <scope>NUCLEOTIDE SEQUENCE [LARGE SCALE GENOMIC DNA]</scope>
    <source>
        <strain evidence="3">cv. DH-PKW</strain>
        <tissue evidence="2">Leaves</tissue>
    </source>
</reference>
<dbReference type="Proteomes" id="UP000317650">
    <property type="component" value="Chromosome 7"/>
</dbReference>
<dbReference type="PANTHER" id="PTHR33492:SF11">
    <property type="entry name" value="OS04G0670900 PROTEIN"/>
    <property type="match status" value="1"/>
</dbReference>
<sequence>MSESEENEGPATTTTTEEPDTKRRRLRRLGSSVVRSATVLARTMLACEEKRELRHRELVELQERRLRLEEDRTEVRRQGFRGLISAVDNLSGAIHALVAERRSGDHR</sequence>
<dbReference type="PANTHER" id="PTHR33492">
    <property type="entry name" value="OSJNBA0043A12.37 PROTEIN-RELATED"/>
    <property type="match status" value="1"/>
</dbReference>
<keyword evidence="3" id="KW-1185">Reference proteome</keyword>
<proteinExistence type="predicted"/>
<evidence type="ECO:0000256" key="1">
    <source>
        <dbReference type="SAM" id="MobiDB-lite"/>
    </source>
</evidence>
<accession>A0A4S8JE98</accession>
<protein>
    <submittedName>
        <fullName evidence="2">Uncharacterized protein</fullName>
    </submittedName>
</protein>
<dbReference type="EMBL" id="PYDT01000005">
    <property type="protein sequence ID" value="THU60213.1"/>
    <property type="molecule type" value="Genomic_DNA"/>
</dbReference>
<comment type="caution">
    <text evidence="2">The sequence shown here is derived from an EMBL/GenBank/DDBJ whole genome shotgun (WGS) entry which is preliminary data.</text>
</comment>